<proteinExistence type="predicted"/>
<accession>A0A6J4IMD9</accession>
<feature type="non-terminal residue" evidence="1">
    <location>
        <position position="1"/>
    </location>
</feature>
<evidence type="ECO:0000313" key="1">
    <source>
        <dbReference type="EMBL" id="CAA9254338.1"/>
    </source>
</evidence>
<name>A0A6J4IMD9_9CHLR</name>
<sequence>VGPVSRVRPVAGDIRRGGSSAALLDQGQPASERLDVDLSGRVDRAVEGRAL</sequence>
<dbReference type="EMBL" id="CADCTR010000647">
    <property type="protein sequence ID" value="CAA9254338.1"/>
    <property type="molecule type" value="Genomic_DNA"/>
</dbReference>
<feature type="non-terminal residue" evidence="1">
    <location>
        <position position="51"/>
    </location>
</feature>
<dbReference type="AlphaFoldDB" id="A0A6J4IMD9"/>
<organism evidence="1">
    <name type="scientific">uncultured Chloroflexia bacterium</name>
    <dbReference type="NCBI Taxonomy" id="1672391"/>
    <lineage>
        <taxon>Bacteria</taxon>
        <taxon>Bacillati</taxon>
        <taxon>Chloroflexota</taxon>
        <taxon>Chloroflexia</taxon>
        <taxon>environmental samples</taxon>
    </lineage>
</organism>
<gene>
    <name evidence="1" type="ORF">AVDCRST_MAG93-1896</name>
</gene>
<protein>
    <submittedName>
        <fullName evidence="1">Uncharacterized protein</fullName>
    </submittedName>
</protein>
<reference evidence="1" key="1">
    <citation type="submission" date="2020-02" db="EMBL/GenBank/DDBJ databases">
        <authorList>
            <person name="Meier V. D."/>
        </authorList>
    </citation>
    <scope>NUCLEOTIDE SEQUENCE</scope>
    <source>
        <strain evidence="1">AVDCRST_MAG93</strain>
    </source>
</reference>